<dbReference type="AlphaFoldDB" id="A0A6I4TR99"/>
<dbReference type="Proteomes" id="UP000469430">
    <property type="component" value="Unassembled WGS sequence"/>
</dbReference>
<proteinExistence type="predicted"/>
<gene>
    <name evidence="1" type="ORF">GRI97_05460</name>
</gene>
<dbReference type="Gene3D" id="3.30.1150.10">
    <property type="match status" value="1"/>
</dbReference>
<evidence type="ECO:0000313" key="2">
    <source>
        <dbReference type="Proteomes" id="UP000469430"/>
    </source>
</evidence>
<organism evidence="1 2">
    <name type="scientific">Croceibacterium xixiisoli</name>
    <dbReference type="NCBI Taxonomy" id="1476466"/>
    <lineage>
        <taxon>Bacteria</taxon>
        <taxon>Pseudomonadati</taxon>
        <taxon>Pseudomonadota</taxon>
        <taxon>Alphaproteobacteria</taxon>
        <taxon>Sphingomonadales</taxon>
        <taxon>Erythrobacteraceae</taxon>
        <taxon>Croceibacterium</taxon>
    </lineage>
</organism>
<keyword evidence="2" id="KW-1185">Reference proteome</keyword>
<name>A0A6I4TR99_9SPHN</name>
<accession>A0A6I4TR99</accession>
<dbReference type="EMBL" id="WTYJ01000001">
    <property type="protein sequence ID" value="MXO98432.1"/>
    <property type="molecule type" value="Genomic_DNA"/>
</dbReference>
<dbReference type="RefSeq" id="WP_161390076.1">
    <property type="nucleotide sequence ID" value="NZ_JBHSCP010000001.1"/>
</dbReference>
<evidence type="ECO:0008006" key="3">
    <source>
        <dbReference type="Google" id="ProtNLM"/>
    </source>
</evidence>
<evidence type="ECO:0000313" key="1">
    <source>
        <dbReference type="EMBL" id="MXO98432.1"/>
    </source>
</evidence>
<comment type="caution">
    <text evidence="1">The sequence shown here is derived from an EMBL/GenBank/DDBJ whole genome shotgun (WGS) entry which is preliminary data.</text>
</comment>
<protein>
    <recommendedName>
        <fullName evidence="3">TonB C-terminal domain-containing protein</fullName>
    </recommendedName>
</protein>
<reference evidence="1 2" key="1">
    <citation type="submission" date="2019-12" db="EMBL/GenBank/DDBJ databases">
        <title>Genomic-based taxomic classification of the family Erythrobacteraceae.</title>
        <authorList>
            <person name="Xu L."/>
        </authorList>
    </citation>
    <scope>NUCLEOTIDE SEQUENCE [LARGE SCALE GENOMIC DNA]</scope>
    <source>
        <strain evidence="1 2">S36</strain>
    </source>
</reference>
<dbReference type="OrthoDB" id="7585155at2"/>
<sequence length="282" mass="29576">MGVSAVAQQATPVATTAQRVVAAPGASQRIGAWSISPLDQARCAMRARGGPGLASAIRLREMRYDYDGMALFLQFHLDGETPPAGSYLVTLGGQPVAQARLAADGAGALLRVPVDSARLPLVRAGGALSFVHDGVAVLSGTLPVVPAGNSAADGFAALAQCQQQLSVDPFRLSPNRAAAPRFSDDMLFTDFPLSDVPGVSRATRFMAQLRYGASGRVESCAVTRSSGVAAVDDTLCDLLQRRARFSPATNAQAQPQPGSYRVQINPRRLARDQLECQLVDGC</sequence>
<dbReference type="SUPFAM" id="SSF74653">
    <property type="entry name" value="TolA/TonB C-terminal domain"/>
    <property type="match status" value="1"/>
</dbReference>